<dbReference type="Pfam" id="PF06812">
    <property type="entry name" value="ImpA_N"/>
    <property type="match status" value="1"/>
</dbReference>
<dbReference type="AlphaFoldDB" id="A0A069PMR3"/>
<reference evidence="2 3" key="1">
    <citation type="submission" date="2014-03" db="EMBL/GenBank/DDBJ databases">
        <title>Draft Genome Sequences of Four Burkholderia Strains.</title>
        <authorList>
            <person name="Liu X.Y."/>
            <person name="Li C.X."/>
            <person name="Xu J.H."/>
        </authorList>
    </citation>
    <scope>NUCLEOTIDE SEQUENCE [LARGE SCALE GENOMIC DNA]</scope>
    <source>
        <strain evidence="2 3">DSM 50014</strain>
    </source>
</reference>
<evidence type="ECO:0000313" key="3">
    <source>
        <dbReference type="Proteomes" id="UP000027466"/>
    </source>
</evidence>
<dbReference type="PANTHER" id="PTHR37951:SF1">
    <property type="entry name" value="TYPE VI SECRETION SYSTEM COMPONENT TSSA1"/>
    <property type="match status" value="1"/>
</dbReference>
<dbReference type="Proteomes" id="UP000027466">
    <property type="component" value="Unassembled WGS sequence"/>
</dbReference>
<gene>
    <name evidence="2" type="ORF">BG61_13845</name>
</gene>
<dbReference type="PANTHER" id="PTHR37951">
    <property type="entry name" value="CYTOPLASMIC PROTEIN-RELATED"/>
    <property type="match status" value="1"/>
</dbReference>
<dbReference type="InterPro" id="IPR010657">
    <property type="entry name" value="ImpA_N"/>
</dbReference>
<comment type="caution">
    <text evidence="2">The sequence shown here is derived from an EMBL/GenBank/DDBJ whole genome shotgun (WGS) entry which is preliminary data.</text>
</comment>
<sequence length="353" mass="36771">MNPTSLPVTEWLADIAGDAPCGPDLEYDPSFLALERAASGRPDAEYGDTLVAAVPPDWNETETLCIELLARSRDLRVVAYLSRARLARRGIEGLAEGLALIEGLLERQWDAVHPQLDVSEGNDSTARVNALAPFADPTGIANDLADIALVPQMPTQPAAVTLRQWMWASGEAAVPNQQVALSAAEIDAAIAASIGTAQTSHAAAVAALASVERIEAVLTEHVGVAGAIDLAPLKLPLQRIGAFLGERLAKLGAAANASAADATDANATNDASNATAAAHAAAPDPSRIASRGDVTAMIDRICDYYARQEPSSPVPLILMRARGLVDKTFIDIMRDLAPDGLAQVTVVTGASPD</sequence>
<dbReference type="EMBL" id="JFHC01000021">
    <property type="protein sequence ID" value="KDR41993.1"/>
    <property type="molecule type" value="Genomic_DNA"/>
</dbReference>
<feature type="domain" description="ImpA N-terminal" evidence="1">
    <location>
        <begin position="12"/>
        <end position="134"/>
    </location>
</feature>
<dbReference type="InterPro" id="IPR017740">
    <property type="entry name" value="TssA-like"/>
</dbReference>
<name>A0A069PMR3_9BURK</name>
<protein>
    <submittedName>
        <fullName evidence="2">Type VI secretion protein</fullName>
    </submittedName>
</protein>
<organism evidence="2 3">
    <name type="scientific">Caballeronia glathei</name>
    <dbReference type="NCBI Taxonomy" id="60547"/>
    <lineage>
        <taxon>Bacteria</taxon>
        <taxon>Pseudomonadati</taxon>
        <taxon>Pseudomonadota</taxon>
        <taxon>Betaproteobacteria</taxon>
        <taxon>Burkholderiales</taxon>
        <taxon>Burkholderiaceae</taxon>
        <taxon>Caballeronia</taxon>
    </lineage>
</organism>
<proteinExistence type="predicted"/>
<dbReference type="NCBIfam" id="TIGR03363">
    <property type="entry name" value="VI_chp_8"/>
    <property type="match status" value="1"/>
</dbReference>
<evidence type="ECO:0000259" key="1">
    <source>
        <dbReference type="Pfam" id="PF06812"/>
    </source>
</evidence>
<accession>A0A069PMR3</accession>
<dbReference type="STRING" id="60547.GCA_000751215_06086"/>
<keyword evidence="3" id="KW-1185">Reference proteome</keyword>
<evidence type="ECO:0000313" key="2">
    <source>
        <dbReference type="EMBL" id="KDR41993.1"/>
    </source>
</evidence>
<dbReference type="RefSeq" id="WP_035939030.1">
    <property type="nucleotide sequence ID" value="NZ_CADFFX010000024.1"/>
</dbReference>